<evidence type="ECO:0000313" key="2">
    <source>
        <dbReference type="Proteomes" id="UP001377168"/>
    </source>
</evidence>
<name>A0ACC6Q5G3_9ACTN</name>
<proteinExistence type="predicted"/>
<reference evidence="1" key="1">
    <citation type="submission" date="2024-03" db="EMBL/GenBank/DDBJ databases">
        <title>Novel Streptomyces species of biotechnological and ecological value are a feature of Machair soil.</title>
        <authorList>
            <person name="Prole J.R."/>
            <person name="Goodfellow M."/>
            <person name="Allenby N."/>
            <person name="Ward A.C."/>
        </authorList>
    </citation>
    <scope>NUCLEOTIDE SEQUENCE</scope>
    <source>
        <strain evidence="1">MS2.AVA.5</strain>
    </source>
</reference>
<protein>
    <submittedName>
        <fullName evidence="1">Uncharacterized protein</fullName>
    </submittedName>
</protein>
<gene>
    <name evidence="1" type="ORF">WKI67_36910</name>
</gene>
<accession>A0ACC6Q5G3</accession>
<keyword evidence="2" id="KW-1185">Reference proteome</keyword>
<dbReference type="Proteomes" id="UP001377168">
    <property type="component" value="Unassembled WGS sequence"/>
</dbReference>
<comment type="caution">
    <text evidence="1">The sequence shown here is derived from an EMBL/GenBank/DDBJ whole genome shotgun (WGS) entry which is preliminary data.</text>
</comment>
<evidence type="ECO:0000313" key="1">
    <source>
        <dbReference type="EMBL" id="MEJ8638947.1"/>
    </source>
</evidence>
<dbReference type="EMBL" id="JBBKAJ010000022">
    <property type="protein sequence ID" value="MEJ8638947.1"/>
    <property type="molecule type" value="Genomic_DNA"/>
</dbReference>
<organism evidence="1 2">
    <name type="scientific">Streptomyces achmelvichensis</name>
    <dbReference type="NCBI Taxonomy" id="3134111"/>
    <lineage>
        <taxon>Bacteria</taxon>
        <taxon>Bacillati</taxon>
        <taxon>Actinomycetota</taxon>
        <taxon>Actinomycetes</taxon>
        <taxon>Kitasatosporales</taxon>
        <taxon>Streptomycetaceae</taxon>
        <taxon>Streptomyces</taxon>
    </lineage>
</organism>
<sequence length="580" mass="63584">MSRRGRSAALPGTPHHRPVVREQGGLVVRHRGAKGSVADYDFALLPLAPPMQHAWAALFASRCAPGGGWDSLTSSRAMWKELRAFAGFLAAQDQPPEGIAGLTVAVWNTWRISRPRSVSGRNQVLRIAAFLRLDARLSEPVREAMAKRVPGVEKVETALAPDEFRQLRLAAQRMFRAAWLRIGENTELLHQRRAGAVEPGSRQWLVGEALDCLARTGDVPQYVGSGGGRRRVVSRYVFVLGGDNGAATWERLFLNRMEAVALAVLLVTDHGLNATTVSELPVPRATPDSGEGGFPVYRIELEKRRRGPGRHFETRNITDFGADSPGRLITKALEATAHARALVAEQAPDLDRLLLWRTNRPYQGKRDDELRVGVIGVSLHHTAPFVWGQLVGLSGSPMRRLRKTVNVLHRREPAQDTQDTHDSVYALSEPQAQQAAADVIADGIADALDHAHRTLRARLSDAAEPGDMETVTAACTDYHHSPFTGSGSGCRASFLLCTACPNARVTPAHHPRLAHIHQGIEGLRAVLDPAVWSADWGDAQARLEDLKNRLGPHVWREALSRVTAADREATEQLLNGHYDL</sequence>